<organism evidence="1 2">
    <name type="scientific">Kolteria novifilia</name>
    <dbReference type="NCBI Taxonomy" id="2527975"/>
    <lineage>
        <taxon>Bacteria</taxon>
        <taxon>Pseudomonadati</taxon>
        <taxon>Planctomycetota</taxon>
        <taxon>Planctomycetia</taxon>
        <taxon>Kolteriales</taxon>
        <taxon>Kolteriaceae</taxon>
        <taxon>Kolteria</taxon>
    </lineage>
</organism>
<dbReference type="EMBL" id="CP036279">
    <property type="protein sequence ID" value="QDU59620.1"/>
    <property type="molecule type" value="Genomic_DNA"/>
</dbReference>
<sequence length="57" mass="6597">MSNKSFFGQEEFKSVSFEKNEEINGHFYLISFTSSFPEDISMPEDVKRSLETIEVAL</sequence>
<protein>
    <submittedName>
        <fullName evidence="1">Uncharacterized protein</fullName>
    </submittedName>
</protein>
<gene>
    <name evidence="1" type="ORF">Pan216_04510</name>
</gene>
<accession>A0A518AY52</accession>
<proteinExistence type="predicted"/>
<reference evidence="1 2" key="1">
    <citation type="submission" date="2019-02" db="EMBL/GenBank/DDBJ databases">
        <title>Deep-cultivation of Planctomycetes and their phenomic and genomic characterization uncovers novel biology.</title>
        <authorList>
            <person name="Wiegand S."/>
            <person name="Jogler M."/>
            <person name="Boedeker C."/>
            <person name="Pinto D."/>
            <person name="Vollmers J."/>
            <person name="Rivas-Marin E."/>
            <person name="Kohn T."/>
            <person name="Peeters S.H."/>
            <person name="Heuer A."/>
            <person name="Rast P."/>
            <person name="Oberbeckmann S."/>
            <person name="Bunk B."/>
            <person name="Jeske O."/>
            <person name="Meyerdierks A."/>
            <person name="Storesund J.E."/>
            <person name="Kallscheuer N."/>
            <person name="Luecker S."/>
            <person name="Lage O.M."/>
            <person name="Pohl T."/>
            <person name="Merkel B.J."/>
            <person name="Hornburger P."/>
            <person name="Mueller R.-W."/>
            <person name="Bruemmer F."/>
            <person name="Labrenz M."/>
            <person name="Spormann A.M."/>
            <person name="Op den Camp H."/>
            <person name="Overmann J."/>
            <person name="Amann R."/>
            <person name="Jetten M.S.M."/>
            <person name="Mascher T."/>
            <person name="Medema M.H."/>
            <person name="Devos D.P."/>
            <person name="Kaster A.-K."/>
            <person name="Ovreas L."/>
            <person name="Rohde M."/>
            <person name="Galperin M.Y."/>
            <person name="Jogler C."/>
        </authorList>
    </citation>
    <scope>NUCLEOTIDE SEQUENCE [LARGE SCALE GENOMIC DNA]</scope>
    <source>
        <strain evidence="1 2">Pan216</strain>
    </source>
</reference>
<dbReference type="Proteomes" id="UP000317093">
    <property type="component" value="Chromosome"/>
</dbReference>
<evidence type="ECO:0000313" key="2">
    <source>
        <dbReference type="Proteomes" id="UP000317093"/>
    </source>
</evidence>
<evidence type="ECO:0000313" key="1">
    <source>
        <dbReference type="EMBL" id="QDU59620.1"/>
    </source>
</evidence>
<dbReference type="AlphaFoldDB" id="A0A518AY52"/>
<dbReference type="KEGG" id="knv:Pan216_04510"/>
<keyword evidence="2" id="KW-1185">Reference proteome</keyword>
<dbReference type="RefSeq" id="WP_419193174.1">
    <property type="nucleotide sequence ID" value="NZ_CP036279.1"/>
</dbReference>
<name>A0A518AY52_9BACT</name>